<reference evidence="1" key="2">
    <citation type="submission" date="2021-04" db="EMBL/GenBank/DDBJ databases">
        <authorList>
            <person name="Podell S."/>
        </authorList>
    </citation>
    <scope>NUCLEOTIDE SEQUENCE</scope>
    <source>
        <strain evidence="1">Hildebrandi</strain>
    </source>
</reference>
<sequence length="421" mass="46193">MAMMSSLNEKIENLINENKEVKYRLSISQSEMATLREETQSIGKKMSVFKTPPTYLPMKQSCSTLPAAVDNGDDEDSADDNEMILAALSSPTTVQRRPHDVKNWALTEFLELLQIAVTQSTEAKEAKEELKQLKYGMVRGDGLRLVAKLERRALDMLFVLKGDDPTTEWREKVKKPAVKFRSVGGRVHACKKELIKNLGLDKQNSKIAPKDQPLIFWNDAKAHTSGTPPGQQSIARLLRKRAPTPAVDASRTTASVTVPMSAYAAGQQTWTSLAKVSLQKPSRLKPCSHSQKRTKQRRLNGTDTALAPAADSLPTGELAVMKNLDAEHKKLAALKDGHMVLPSKNVVKPGLAVGLCGSFPSYCRMGGLVRASNANGVVMKHQCGMCGYITHGALCCPNNVDTGSYHCYYCSNRLIRPKLGC</sequence>
<name>A0A9K3PFI2_9STRA</name>
<reference evidence="1" key="1">
    <citation type="journal article" date="2021" name="Sci. Rep.">
        <title>Diploid genomic architecture of Nitzschia inconspicua, an elite biomass production diatom.</title>
        <authorList>
            <person name="Oliver A."/>
            <person name="Podell S."/>
            <person name="Pinowska A."/>
            <person name="Traller J.C."/>
            <person name="Smith S.R."/>
            <person name="McClure R."/>
            <person name="Beliaev A."/>
            <person name="Bohutskyi P."/>
            <person name="Hill E.A."/>
            <person name="Rabines A."/>
            <person name="Zheng H."/>
            <person name="Allen L.Z."/>
            <person name="Kuo A."/>
            <person name="Grigoriev I.V."/>
            <person name="Allen A.E."/>
            <person name="Hazlebeck D."/>
            <person name="Allen E.E."/>
        </authorList>
    </citation>
    <scope>NUCLEOTIDE SEQUENCE</scope>
    <source>
        <strain evidence="1">Hildebrandi</strain>
    </source>
</reference>
<dbReference type="AlphaFoldDB" id="A0A9K3PFI2"/>
<keyword evidence="2" id="KW-1185">Reference proteome</keyword>
<organism evidence="1 2">
    <name type="scientific">Nitzschia inconspicua</name>
    <dbReference type="NCBI Taxonomy" id="303405"/>
    <lineage>
        <taxon>Eukaryota</taxon>
        <taxon>Sar</taxon>
        <taxon>Stramenopiles</taxon>
        <taxon>Ochrophyta</taxon>
        <taxon>Bacillariophyta</taxon>
        <taxon>Bacillariophyceae</taxon>
        <taxon>Bacillariophycidae</taxon>
        <taxon>Bacillariales</taxon>
        <taxon>Bacillariaceae</taxon>
        <taxon>Nitzschia</taxon>
    </lineage>
</organism>
<comment type="caution">
    <text evidence="1">The sequence shown here is derived from an EMBL/GenBank/DDBJ whole genome shotgun (WGS) entry which is preliminary data.</text>
</comment>
<dbReference type="EMBL" id="JAGRRH010000022">
    <property type="protein sequence ID" value="KAG7345523.1"/>
    <property type="molecule type" value="Genomic_DNA"/>
</dbReference>
<accession>A0A9K3PFI2</accession>
<gene>
    <name evidence="1" type="ORF">IV203_033054</name>
</gene>
<evidence type="ECO:0000313" key="2">
    <source>
        <dbReference type="Proteomes" id="UP000693970"/>
    </source>
</evidence>
<evidence type="ECO:0000313" key="1">
    <source>
        <dbReference type="EMBL" id="KAG7345523.1"/>
    </source>
</evidence>
<dbReference type="Proteomes" id="UP000693970">
    <property type="component" value="Unassembled WGS sequence"/>
</dbReference>
<protein>
    <submittedName>
        <fullName evidence="1">Uncharacterized protein</fullName>
    </submittedName>
</protein>
<proteinExistence type="predicted"/>